<proteinExistence type="inferred from homology"/>
<dbReference type="Gene3D" id="3.40.30.10">
    <property type="entry name" value="Glutaredoxin"/>
    <property type="match status" value="1"/>
</dbReference>
<reference evidence="2" key="2">
    <citation type="submission" date="2020-08" db="EMBL/GenBank/DDBJ databases">
        <authorList>
            <person name="Chen M."/>
            <person name="Teng W."/>
            <person name="Zhao L."/>
            <person name="Hu C."/>
            <person name="Zhou Y."/>
            <person name="Han B."/>
            <person name="Song L."/>
            <person name="Shu W."/>
        </authorList>
    </citation>
    <scope>NUCLEOTIDE SEQUENCE</scope>
    <source>
        <strain evidence="2">FACHB-1375</strain>
    </source>
</reference>
<dbReference type="PANTHER" id="PTHR30041">
    <property type="entry name" value="ARSENATE REDUCTASE"/>
    <property type="match status" value="1"/>
</dbReference>
<dbReference type="PROSITE" id="PS51353">
    <property type="entry name" value="ARSC"/>
    <property type="match status" value="1"/>
</dbReference>
<dbReference type="PANTHER" id="PTHR30041:SF8">
    <property type="entry name" value="PROTEIN YFFB"/>
    <property type="match status" value="1"/>
</dbReference>
<sequence>MTTVIFYEKPGCINNKKQKALLSAAGHIVEAYNLLTQSWTVETLRPFFGNLPVTEWFNYTAPSIKSGKIVPALLDAETALNLMLEDPLLIRRPLIQVGERREVGFDSNKIAAWIGLEAIDKSYQVVRDNLIQQDLQTCPNSNQPHPTPCKVVE</sequence>
<keyword evidence="3" id="KW-1185">Reference proteome</keyword>
<dbReference type="SUPFAM" id="SSF52833">
    <property type="entry name" value="Thioredoxin-like"/>
    <property type="match status" value="1"/>
</dbReference>
<dbReference type="Pfam" id="PF03960">
    <property type="entry name" value="ArsC"/>
    <property type="match status" value="1"/>
</dbReference>
<dbReference type="InterPro" id="IPR006503">
    <property type="entry name" value="Nase-assoc"/>
</dbReference>
<dbReference type="EMBL" id="JACJPW010000135">
    <property type="protein sequence ID" value="MBD2185662.1"/>
    <property type="molecule type" value="Genomic_DNA"/>
</dbReference>
<dbReference type="Proteomes" id="UP000641646">
    <property type="component" value="Unassembled WGS sequence"/>
</dbReference>
<comment type="caution">
    <text evidence="2">The sequence shown here is derived from an EMBL/GenBank/DDBJ whole genome shotgun (WGS) entry which is preliminary data.</text>
</comment>
<reference evidence="2" key="1">
    <citation type="journal article" date="2015" name="ISME J.">
        <title>Draft Genome Sequence of Streptomyces incarnatus NRRL8089, which Produces the Nucleoside Antibiotic Sinefungin.</title>
        <authorList>
            <person name="Oshima K."/>
            <person name="Hattori M."/>
            <person name="Shimizu H."/>
            <person name="Fukuda K."/>
            <person name="Nemoto M."/>
            <person name="Inagaki K."/>
            <person name="Tamura T."/>
        </authorList>
    </citation>
    <scope>NUCLEOTIDE SEQUENCE</scope>
    <source>
        <strain evidence="2">FACHB-1375</strain>
    </source>
</reference>
<dbReference type="InterPro" id="IPR036249">
    <property type="entry name" value="Thioredoxin-like_sf"/>
</dbReference>
<dbReference type="InterPro" id="IPR006660">
    <property type="entry name" value="Arsenate_reductase-like"/>
</dbReference>
<comment type="similarity">
    <text evidence="1">Belongs to the ArsC family.</text>
</comment>
<accession>A0A926ZKR5</accession>
<name>A0A926ZKR5_9CYAN</name>
<dbReference type="AlphaFoldDB" id="A0A926ZKR5"/>
<evidence type="ECO:0000313" key="3">
    <source>
        <dbReference type="Proteomes" id="UP000641646"/>
    </source>
</evidence>
<gene>
    <name evidence="2" type="ORF">H6G03_32130</name>
</gene>
<dbReference type="CDD" id="cd03033">
    <property type="entry name" value="ArsC_15kD"/>
    <property type="match status" value="1"/>
</dbReference>
<evidence type="ECO:0000256" key="1">
    <source>
        <dbReference type="PROSITE-ProRule" id="PRU01282"/>
    </source>
</evidence>
<dbReference type="RefSeq" id="WP_190474184.1">
    <property type="nucleotide sequence ID" value="NZ_JACJPW010000135.1"/>
</dbReference>
<evidence type="ECO:0000313" key="2">
    <source>
        <dbReference type="EMBL" id="MBD2185662.1"/>
    </source>
</evidence>
<organism evidence="2 3">
    <name type="scientific">Aerosakkonema funiforme FACHB-1375</name>
    <dbReference type="NCBI Taxonomy" id="2949571"/>
    <lineage>
        <taxon>Bacteria</taxon>
        <taxon>Bacillati</taxon>
        <taxon>Cyanobacteriota</taxon>
        <taxon>Cyanophyceae</taxon>
        <taxon>Oscillatoriophycideae</taxon>
        <taxon>Aerosakkonematales</taxon>
        <taxon>Aerosakkonemataceae</taxon>
        <taxon>Aerosakkonema</taxon>
    </lineage>
</organism>
<protein>
    <recommendedName>
        <fullName evidence="4">Nitrogenase-associated protein</fullName>
    </recommendedName>
</protein>
<dbReference type="NCBIfam" id="TIGR01616">
    <property type="entry name" value="nitro_assoc"/>
    <property type="match status" value="1"/>
</dbReference>
<evidence type="ECO:0008006" key="4">
    <source>
        <dbReference type="Google" id="ProtNLM"/>
    </source>
</evidence>